<gene>
    <name evidence="3" type="ORF">ASIM_LOCUS1302</name>
</gene>
<reference evidence="5" key="1">
    <citation type="submission" date="2017-02" db="UniProtKB">
        <authorList>
            <consortium name="WormBaseParasite"/>
        </authorList>
    </citation>
    <scope>IDENTIFICATION</scope>
</reference>
<dbReference type="PANTHER" id="PTHR46339">
    <property type="entry name" value="PROTEIN CBG15282-RELATED"/>
    <property type="match status" value="1"/>
</dbReference>
<dbReference type="WBParaSite" id="ASIM_0000142201-mRNA-1">
    <property type="protein sequence ID" value="ASIM_0000142201-mRNA-1"/>
    <property type="gene ID" value="ASIM_0000142201"/>
</dbReference>
<dbReference type="InterPro" id="IPR053014">
    <property type="entry name" value="Cuticle_assoc_divergent"/>
</dbReference>
<accession>A0A0M3J1L9</accession>
<dbReference type="OrthoDB" id="5820097at2759"/>
<keyword evidence="4" id="KW-1185">Reference proteome</keyword>
<evidence type="ECO:0000313" key="4">
    <source>
        <dbReference type="Proteomes" id="UP000267096"/>
    </source>
</evidence>
<dbReference type="Pfam" id="PF14625">
    <property type="entry name" value="Lustrin_cystein"/>
    <property type="match status" value="3"/>
</dbReference>
<dbReference type="Pfam" id="PF01683">
    <property type="entry name" value="EB"/>
    <property type="match status" value="1"/>
</dbReference>
<name>A0A0M3J1L9_ANISI</name>
<proteinExistence type="predicted"/>
<sequence length="275" mass="30176">MWRRISVYGWHLFVLNWTATCRRLCSSNEVLVNDVCLKRARVGEECESSKQCLRGSSCHGGICECSKGHKLVNGKCVRRTGRPVNTCPIVGQIPYVERGTTKIRFCSSSKKVCPRGFSCQFSLTAQRNSEVCDNGTAYIVNGEPQKCITTTCPLDYECKFSDRAKNYFCCAQKRQGANGCPSGEALLFPSTRTPVQCSVQGPNTCPLGYKCVQSVTDGGYQCSPCPSNQVQVQRVVSGRSVKRCESSCPENQIAVQGICRDVTLDDSSDAPTQQS</sequence>
<keyword evidence="1" id="KW-0732">Signal</keyword>
<dbReference type="AlphaFoldDB" id="A0A0M3J1L9"/>
<reference evidence="3 4" key="2">
    <citation type="submission" date="2018-11" db="EMBL/GenBank/DDBJ databases">
        <authorList>
            <consortium name="Pathogen Informatics"/>
        </authorList>
    </citation>
    <scope>NUCLEOTIDE SEQUENCE [LARGE SCALE GENOMIC DNA]</scope>
</reference>
<dbReference type="EMBL" id="UYRR01001310">
    <property type="protein sequence ID" value="VDK18619.1"/>
    <property type="molecule type" value="Genomic_DNA"/>
</dbReference>
<feature type="domain" description="EB" evidence="2">
    <location>
        <begin position="25"/>
        <end position="76"/>
    </location>
</feature>
<dbReference type="Proteomes" id="UP000267096">
    <property type="component" value="Unassembled WGS sequence"/>
</dbReference>
<dbReference type="InterPro" id="IPR006150">
    <property type="entry name" value="Cys_repeat_1"/>
</dbReference>
<dbReference type="InterPro" id="IPR006149">
    <property type="entry name" value="EB_dom"/>
</dbReference>
<evidence type="ECO:0000313" key="3">
    <source>
        <dbReference type="EMBL" id="VDK18619.1"/>
    </source>
</evidence>
<organism evidence="5">
    <name type="scientific">Anisakis simplex</name>
    <name type="common">Herring worm</name>
    <dbReference type="NCBI Taxonomy" id="6269"/>
    <lineage>
        <taxon>Eukaryota</taxon>
        <taxon>Metazoa</taxon>
        <taxon>Ecdysozoa</taxon>
        <taxon>Nematoda</taxon>
        <taxon>Chromadorea</taxon>
        <taxon>Rhabditida</taxon>
        <taxon>Spirurina</taxon>
        <taxon>Ascaridomorpha</taxon>
        <taxon>Ascaridoidea</taxon>
        <taxon>Anisakidae</taxon>
        <taxon>Anisakis</taxon>
        <taxon>Anisakis simplex complex</taxon>
    </lineage>
</organism>
<evidence type="ECO:0000313" key="5">
    <source>
        <dbReference type="WBParaSite" id="ASIM_0000142201-mRNA-1"/>
    </source>
</evidence>
<evidence type="ECO:0000259" key="2">
    <source>
        <dbReference type="Pfam" id="PF01683"/>
    </source>
</evidence>
<dbReference type="SMART" id="SM00289">
    <property type="entry name" value="WR1"/>
    <property type="match status" value="4"/>
</dbReference>
<dbReference type="PANTHER" id="PTHR46339:SF7">
    <property type="entry name" value="BPTI_KUNITZ INHIBITOR DOMAIN-CONTAINING PROTEIN"/>
    <property type="match status" value="1"/>
</dbReference>
<dbReference type="InterPro" id="IPR028150">
    <property type="entry name" value="Lustrin_cystein"/>
</dbReference>
<feature type="signal peptide" evidence="1">
    <location>
        <begin position="1"/>
        <end position="27"/>
    </location>
</feature>
<evidence type="ECO:0000256" key="1">
    <source>
        <dbReference type="SAM" id="SignalP"/>
    </source>
</evidence>
<protein>
    <submittedName>
        <fullName evidence="5">EB domain-containing protein</fullName>
    </submittedName>
</protein>
<feature type="chain" id="PRO_5043120731" evidence="1">
    <location>
        <begin position="28"/>
        <end position="275"/>
    </location>
</feature>